<gene>
    <name evidence="1" type="ORF">ACCO45_005407</name>
</gene>
<organism evidence="1 2">
    <name type="scientific">Purpureocillium lilacinum</name>
    <name type="common">Paecilomyces lilacinus</name>
    <dbReference type="NCBI Taxonomy" id="33203"/>
    <lineage>
        <taxon>Eukaryota</taxon>
        <taxon>Fungi</taxon>
        <taxon>Dikarya</taxon>
        <taxon>Ascomycota</taxon>
        <taxon>Pezizomycotina</taxon>
        <taxon>Sordariomycetes</taxon>
        <taxon>Hypocreomycetidae</taxon>
        <taxon>Hypocreales</taxon>
        <taxon>Ophiocordycipitaceae</taxon>
        <taxon>Purpureocillium</taxon>
    </lineage>
</organism>
<evidence type="ECO:0000313" key="2">
    <source>
        <dbReference type="Proteomes" id="UP001638806"/>
    </source>
</evidence>
<reference evidence="1" key="1">
    <citation type="submission" date="2024-12" db="EMBL/GenBank/DDBJ databases">
        <title>Comparative genomics and development of molecular markers within Purpureocillium lilacinum and among Purpureocillium species.</title>
        <authorList>
            <person name="Yeh Z.-Y."/>
            <person name="Ni N.-T."/>
            <person name="Lo P.-H."/>
            <person name="Mushyakhwo K."/>
            <person name="Lin C.-F."/>
            <person name="Nai Y.-S."/>
        </authorList>
    </citation>
    <scope>NUCLEOTIDE SEQUENCE</scope>
    <source>
        <strain evidence="1">NCHU-NPUST-175</strain>
    </source>
</reference>
<dbReference type="Proteomes" id="UP001638806">
    <property type="component" value="Unassembled WGS sequence"/>
</dbReference>
<name>A0ACC4DY66_PURLI</name>
<accession>A0ACC4DY66</accession>
<protein>
    <submittedName>
        <fullName evidence="1">Uncharacterized protein</fullName>
    </submittedName>
</protein>
<dbReference type="EMBL" id="JBGNUJ010000004">
    <property type="protein sequence ID" value="KAL3960290.1"/>
    <property type="molecule type" value="Genomic_DNA"/>
</dbReference>
<comment type="caution">
    <text evidence="1">The sequence shown here is derived from an EMBL/GenBank/DDBJ whole genome shotgun (WGS) entry which is preliminary data.</text>
</comment>
<keyword evidence="2" id="KW-1185">Reference proteome</keyword>
<evidence type="ECO:0000313" key="1">
    <source>
        <dbReference type="EMBL" id="KAL3960290.1"/>
    </source>
</evidence>
<proteinExistence type="predicted"/>
<sequence length="71" mass="7511">MSAASDKNIDRQKLNSIHIGSHRYAPLLRPGSSFSRRSTSTSRHLSGIFHGLPQTAHSAGYGVAGVSSGPH</sequence>